<evidence type="ECO:0000313" key="2">
    <source>
        <dbReference type="Proteomes" id="UP000619265"/>
    </source>
</evidence>
<organism evidence="1 2">
    <name type="scientific">Juglans regia</name>
    <name type="common">English walnut</name>
    <dbReference type="NCBI Taxonomy" id="51240"/>
    <lineage>
        <taxon>Eukaryota</taxon>
        <taxon>Viridiplantae</taxon>
        <taxon>Streptophyta</taxon>
        <taxon>Embryophyta</taxon>
        <taxon>Tracheophyta</taxon>
        <taxon>Spermatophyta</taxon>
        <taxon>Magnoliopsida</taxon>
        <taxon>eudicotyledons</taxon>
        <taxon>Gunneridae</taxon>
        <taxon>Pentapetalae</taxon>
        <taxon>rosids</taxon>
        <taxon>fabids</taxon>
        <taxon>Fagales</taxon>
        <taxon>Juglandaceae</taxon>
        <taxon>Juglans</taxon>
    </lineage>
</organism>
<dbReference type="Proteomes" id="UP000619265">
    <property type="component" value="Unassembled WGS sequence"/>
</dbReference>
<dbReference type="Gramene" id="Jr11_01640_p1">
    <property type="protein sequence ID" value="cds.Jr11_01640_p1"/>
    <property type="gene ID" value="Jr11_01640"/>
</dbReference>
<sequence length="165" mass="19793">MWLKTKKFVDRVKQWWSSYQFQGAPSFNFAKKLKALKRDLKLWNMQSLGNIGANKKIKMMEIQEIERLQEKQPLAQEEQEQKTSLVVDLERMILLEEVSWRKKSRVLWLKEGNQSMNFFHRIADSHKRHNKIEVPKIDGVECREEQVIHNHVIDFFEKLLTEQVG</sequence>
<name>A0A833UEL2_JUGRE</name>
<dbReference type="AlphaFoldDB" id="A0A833UEL2"/>
<dbReference type="EMBL" id="LIHL02000011">
    <property type="protein sequence ID" value="KAF5453928.1"/>
    <property type="molecule type" value="Genomic_DNA"/>
</dbReference>
<gene>
    <name evidence="1" type="ORF">F2P56_023637</name>
</gene>
<reference evidence="1" key="2">
    <citation type="submission" date="2020-03" db="EMBL/GenBank/DDBJ databases">
        <title>Walnut 2.0.</title>
        <authorList>
            <person name="Marrano A."/>
            <person name="Britton M."/>
            <person name="Zimin A.V."/>
            <person name="Zaini P.A."/>
            <person name="Workman R."/>
            <person name="Puiu D."/>
            <person name="Bianco L."/>
            <person name="Allen B.J."/>
            <person name="Troggio M."/>
            <person name="Leslie C.A."/>
            <person name="Timp W."/>
            <person name="Dendekar A."/>
            <person name="Salzberg S.L."/>
            <person name="Neale D.B."/>
        </authorList>
    </citation>
    <scope>NUCLEOTIDE SEQUENCE</scope>
    <source>
        <tissue evidence="1">Leaves</tissue>
    </source>
</reference>
<evidence type="ECO:0000313" key="1">
    <source>
        <dbReference type="EMBL" id="KAF5453928.1"/>
    </source>
</evidence>
<accession>A0A833UEL2</accession>
<reference evidence="1" key="1">
    <citation type="submission" date="2015-10" db="EMBL/GenBank/DDBJ databases">
        <authorList>
            <person name="Martinez-Garcia P.J."/>
            <person name="Crepeau M.W."/>
            <person name="Puiu D."/>
            <person name="Gonzalez-Ibeas D."/>
            <person name="Whalen J."/>
            <person name="Stevens K."/>
            <person name="Paul R."/>
            <person name="Butterfield T."/>
            <person name="Britton M."/>
            <person name="Reagan R."/>
            <person name="Chakraborty S."/>
            <person name="Walawage S.L."/>
            <person name="Vasquez-Gross H.A."/>
            <person name="Cardeno C."/>
            <person name="Famula R."/>
            <person name="Pratt K."/>
            <person name="Kuruganti S."/>
            <person name="Aradhya M.K."/>
            <person name="Leslie C.A."/>
            <person name="Dandekar A.M."/>
            <person name="Salzberg S.L."/>
            <person name="Wegrzyn J.L."/>
            <person name="Langley C.H."/>
            <person name="Neale D.B."/>
        </authorList>
    </citation>
    <scope>NUCLEOTIDE SEQUENCE</scope>
    <source>
        <tissue evidence="1">Leaves</tissue>
    </source>
</reference>
<proteinExistence type="predicted"/>
<comment type="caution">
    <text evidence="1">The sequence shown here is derived from an EMBL/GenBank/DDBJ whole genome shotgun (WGS) entry which is preliminary data.</text>
</comment>
<protein>
    <submittedName>
        <fullName evidence="1">Uncharacterized protein</fullName>
    </submittedName>
</protein>